<evidence type="ECO:0000313" key="3">
    <source>
        <dbReference type="Proteomes" id="UP000323380"/>
    </source>
</evidence>
<dbReference type="AlphaFoldDB" id="A0A5D0NM04"/>
<gene>
    <name evidence="2" type="ORF">FXF69_19030</name>
</gene>
<evidence type="ECO:0000256" key="1">
    <source>
        <dbReference type="SAM" id="MobiDB-lite"/>
    </source>
</evidence>
<dbReference type="Proteomes" id="UP000323380">
    <property type="component" value="Unassembled WGS sequence"/>
</dbReference>
<accession>A0A5D0NM04</accession>
<dbReference type="RefSeq" id="WP_067894845.1">
    <property type="nucleotide sequence ID" value="NZ_VSFG01000003.1"/>
</dbReference>
<dbReference type="EMBL" id="VSFG01000003">
    <property type="protein sequence ID" value="TYB45526.1"/>
    <property type="molecule type" value="Genomic_DNA"/>
</dbReference>
<keyword evidence="3" id="KW-1185">Reference proteome</keyword>
<feature type="region of interest" description="Disordered" evidence="1">
    <location>
        <begin position="103"/>
        <end position="127"/>
    </location>
</feature>
<reference evidence="2 3" key="1">
    <citation type="submission" date="2019-08" db="EMBL/GenBank/DDBJ databases">
        <title>Actinomadura sp. nov. CYP1-5 isolated from mountain soil.</title>
        <authorList>
            <person name="Songsumanus A."/>
            <person name="Kuncharoen N."/>
            <person name="Kudo T."/>
            <person name="Yuki M."/>
            <person name="Igarashi Y."/>
            <person name="Tanasupawat S."/>
        </authorList>
    </citation>
    <scope>NUCLEOTIDE SEQUENCE [LARGE SCALE GENOMIC DNA]</scope>
    <source>
        <strain evidence="2 3">JCM 14158</strain>
    </source>
</reference>
<sequence length="127" mass="13249">MPDDADRLSALCRALELGELQEIAAEDGFEPLLDRIVAALADGAEAPAADLDALDARLVAYGVPGGLLPPTWRQYRPNPAATGAPAPAAELWACPTGRCARWTPRADGPPPTCAVSGEPLAERRLAP</sequence>
<proteinExistence type="predicted"/>
<evidence type="ECO:0000313" key="2">
    <source>
        <dbReference type="EMBL" id="TYB45526.1"/>
    </source>
</evidence>
<dbReference type="STRING" id="1220554.GCA_001552135_04615"/>
<name>A0A5D0NM04_9ACTN</name>
<organism evidence="2 3">
    <name type="scientific">Actinomadura chibensis</name>
    <dbReference type="NCBI Taxonomy" id="392828"/>
    <lineage>
        <taxon>Bacteria</taxon>
        <taxon>Bacillati</taxon>
        <taxon>Actinomycetota</taxon>
        <taxon>Actinomycetes</taxon>
        <taxon>Streptosporangiales</taxon>
        <taxon>Thermomonosporaceae</taxon>
        <taxon>Actinomadura</taxon>
    </lineage>
</organism>
<protein>
    <submittedName>
        <fullName evidence="2">Uncharacterized protein</fullName>
    </submittedName>
</protein>
<comment type="caution">
    <text evidence="2">The sequence shown here is derived from an EMBL/GenBank/DDBJ whole genome shotgun (WGS) entry which is preliminary data.</text>
</comment>